<keyword evidence="2" id="KW-1185">Reference proteome</keyword>
<reference evidence="1 2" key="1">
    <citation type="submission" date="2023-03" db="EMBL/GenBank/DDBJ databases">
        <title>High recombination rates correlate with genetic variation in Cardiocondyla obscurior ants.</title>
        <authorList>
            <person name="Errbii M."/>
        </authorList>
    </citation>
    <scope>NUCLEOTIDE SEQUENCE [LARGE SCALE GENOMIC DNA]</scope>
    <source>
        <strain evidence="1">Alpha-2009</strain>
        <tissue evidence="1">Whole body</tissue>
    </source>
</reference>
<organism evidence="1 2">
    <name type="scientific">Cardiocondyla obscurior</name>
    <dbReference type="NCBI Taxonomy" id="286306"/>
    <lineage>
        <taxon>Eukaryota</taxon>
        <taxon>Metazoa</taxon>
        <taxon>Ecdysozoa</taxon>
        <taxon>Arthropoda</taxon>
        <taxon>Hexapoda</taxon>
        <taxon>Insecta</taxon>
        <taxon>Pterygota</taxon>
        <taxon>Neoptera</taxon>
        <taxon>Endopterygota</taxon>
        <taxon>Hymenoptera</taxon>
        <taxon>Apocrita</taxon>
        <taxon>Aculeata</taxon>
        <taxon>Formicoidea</taxon>
        <taxon>Formicidae</taxon>
        <taxon>Myrmicinae</taxon>
        <taxon>Cardiocondyla</taxon>
    </lineage>
</organism>
<dbReference type="EMBL" id="JADYXP020000023">
    <property type="protein sequence ID" value="KAL0101886.1"/>
    <property type="molecule type" value="Genomic_DNA"/>
</dbReference>
<dbReference type="AlphaFoldDB" id="A0AAW2EDV2"/>
<protein>
    <submittedName>
        <fullName evidence="1">Uncharacterized protein</fullName>
    </submittedName>
</protein>
<accession>A0AAW2EDV2</accession>
<evidence type="ECO:0000313" key="2">
    <source>
        <dbReference type="Proteomes" id="UP001430953"/>
    </source>
</evidence>
<gene>
    <name evidence="1" type="ORF">PUN28_018439</name>
</gene>
<name>A0AAW2EDV2_9HYME</name>
<sequence length="130" mass="14893">MEDPEYTWVQHPIVKIYGTYNNYKFSRRKLKDAELLSDINSGTAAKTFDKLSNSELSDDLLLSDIPKFLSKCLKTAENKQSFKSKKNFQIGKRNILYNENVPHTSTSDCYLNMPTSSEIETSNALVIDEE</sequence>
<evidence type="ECO:0000313" key="1">
    <source>
        <dbReference type="EMBL" id="KAL0101886.1"/>
    </source>
</evidence>
<comment type="caution">
    <text evidence="1">The sequence shown here is derived from an EMBL/GenBank/DDBJ whole genome shotgun (WGS) entry which is preliminary data.</text>
</comment>
<dbReference type="Proteomes" id="UP001430953">
    <property type="component" value="Unassembled WGS sequence"/>
</dbReference>
<proteinExistence type="predicted"/>